<protein>
    <submittedName>
        <fullName evidence="2">Uncharacterized protein</fullName>
    </submittedName>
</protein>
<feature type="compositionally biased region" description="Basic residues" evidence="1">
    <location>
        <begin position="204"/>
        <end position="216"/>
    </location>
</feature>
<gene>
    <name evidence="2" type="ORF">AVDCRST_MAG49-4610</name>
</gene>
<accession>A0A6J4VI87</accession>
<feature type="compositionally biased region" description="Basic and acidic residues" evidence="1">
    <location>
        <begin position="59"/>
        <end position="74"/>
    </location>
</feature>
<evidence type="ECO:0000313" key="2">
    <source>
        <dbReference type="EMBL" id="CAA9579377.1"/>
    </source>
</evidence>
<feature type="compositionally biased region" description="Basic residues" evidence="1">
    <location>
        <begin position="46"/>
        <end position="58"/>
    </location>
</feature>
<dbReference type="AlphaFoldDB" id="A0A6J4VI87"/>
<feature type="region of interest" description="Disordered" evidence="1">
    <location>
        <begin position="1"/>
        <end position="228"/>
    </location>
</feature>
<feature type="compositionally biased region" description="Low complexity" evidence="1">
    <location>
        <begin position="1"/>
        <end position="13"/>
    </location>
</feature>
<reference evidence="2" key="1">
    <citation type="submission" date="2020-02" db="EMBL/GenBank/DDBJ databases">
        <authorList>
            <person name="Meier V. D."/>
        </authorList>
    </citation>
    <scope>NUCLEOTIDE SEQUENCE</scope>
    <source>
        <strain evidence="2">AVDCRST_MAG49</strain>
    </source>
</reference>
<feature type="non-terminal residue" evidence="2">
    <location>
        <position position="228"/>
    </location>
</feature>
<proteinExistence type="predicted"/>
<feature type="compositionally biased region" description="Basic and acidic residues" evidence="1">
    <location>
        <begin position="102"/>
        <end position="116"/>
    </location>
</feature>
<sequence>VAGAVPGVGAPGAPDRDRRHGHRGCGGRPALGGGGTTRAPLAGRPGARRRRAVRHHQRAERGLDRRVGRDRAAPRDGLPPPAELPGSGGPAERLGGGRRRDRGGEEAKDRGGEVRLRPPGLGRARRPEPLRACPRGGPPPEPPAAGGGGQGRGPLRARPAPPPPRPRGGRRAPLPGSVPAAAGELDLQAPGLEPARARPDPARGLRRRLAHRRQGDRRRELLPAPRDV</sequence>
<dbReference type="EMBL" id="CADCWG010000324">
    <property type="protein sequence ID" value="CAA9579377.1"/>
    <property type="molecule type" value="Genomic_DNA"/>
</dbReference>
<name>A0A6J4VI87_9BACT</name>
<organism evidence="2">
    <name type="scientific">uncultured Thermomicrobiales bacterium</name>
    <dbReference type="NCBI Taxonomy" id="1645740"/>
    <lineage>
        <taxon>Bacteria</taxon>
        <taxon>Pseudomonadati</taxon>
        <taxon>Thermomicrobiota</taxon>
        <taxon>Thermomicrobia</taxon>
        <taxon>Thermomicrobiales</taxon>
        <taxon>environmental samples</taxon>
    </lineage>
</organism>
<feature type="non-terminal residue" evidence="2">
    <location>
        <position position="1"/>
    </location>
</feature>
<feature type="compositionally biased region" description="Basic and acidic residues" evidence="1">
    <location>
        <begin position="217"/>
        <end position="228"/>
    </location>
</feature>
<evidence type="ECO:0000256" key="1">
    <source>
        <dbReference type="SAM" id="MobiDB-lite"/>
    </source>
</evidence>
<feature type="compositionally biased region" description="Gly residues" evidence="1">
    <location>
        <begin position="26"/>
        <end position="36"/>
    </location>
</feature>